<sequence>MDTDCSSNMEFQIRQDLVSSIAKCQIRGLVQSAAWLSELLSALAPLSFAPLPEPTLADFLMKEYSTLKSGEQIVFTLAKTYFDTQEYFRCAHLLSSHIASRQPILYFLYAYARYMAVEKHKTDDALSERKYWNWSTNSEPPENYESYRRALSDLKSDMEYFFMPSQQVTEKNLESFLSSGIDGYTAYIYALVRNRLGFQSMAVRVLTYVVKKDPTMWPAWSELILLLEDREQLDLLFPTTSCSTEWLKEFFRAKALLRLQEAERALSILQELESKGFRNSLNLQADIAEAFDRLRDLDSAMERFKQLFSVDPYRLTDTDVYSNVLFVKGEHNELAYLARRCAEIDKYRPQTCCVLGNFYGLRGQHDKAVVYFQRALRLQPRYALVWTLIGHEYVELRHLKLATHAYNQAIIHNRHDHRAWYGLGQLYEFVKQPEHALYYYKRAQYLCHTDSRIIVALGEMYEALGNLNAAKKCFWRAYSVGDLEGGALNNLARCFAKCGEESETAAAYTQFIHQCNSRGVSNEAELGQAYRYLANYHLQHKHYHDAVIAVNKCLDFPEIREEAKALCLQLTLLSGSTNTCGSAQPLTATKTTPTVDQQLSDRGTGDYELETEEEEKRDDGMTAAMQSLNQAVSLRRQTRSRVRQWRPSPIQTRSSAASQLRETDGATTGTNLDDT</sequence>
<dbReference type="GO" id="GO:0016567">
    <property type="term" value="P:protein ubiquitination"/>
    <property type="evidence" value="ECO:0007669"/>
    <property type="project" value="TreeGrafter"/>
</dbReference>
<dbReference type="EMBL" id="GEEE01006229">
    <property type="protein sequence ID" value="JAP56996.1"/>
    <property type="molecule type" value="Transcribed_RNA"/>
</dbReference>
<dbReference type="Pfam" id="PF00515">
    <property type="entry name" value="TPR_1"/>
    <property type="match status" value="1"/>
</dbReference>
<gene>
    <name evidence="10" type="ORF">TR113463</name>
</gene>
<evidence type="ECO:0000256" key="7">
    <source>
        <dbReference type="PROSITE-ProRule" id="PRU00339"/>
    </source>
</evidence>
<dbReference type="GO" id="GO:0005680">
    <property type="term" value="C:anaphase-promoting complex"/>
    <property type="evidence" value="ECO:0007669"/>
    <property type="project" value="InterPro"/>
</dbReference>
<feature type="compositionally biased region" description="Polar residues" evidence="8">
    <location>
        <begin position="649"/>
        <end position="675"/>
    </location>
</feature>
<dbReference type="PROSITE" id="PS50005">
    <property type="entry name" value="TPR"/>
    <property type="match status" value="2"/>
</dbReference>
<feature type="compositionally biased region" description="Polar residues" evidence="8">
    <location>
        <begin position="583"/>
        <end position="601"/>
    </location>
</feature>
<keyword evidence="4" id="KW-0833">Ubl conjugation pathway</keyword>
<evidence type="ECO:0000259" key="9">
    <source>
        <dbReference type="Pfam" id="PF04049"/>
    </source>
</evidence>
<keyword evidence="1" id="KW-0132">Cell division</keyword>
<feature type="region of interest" description="Disordered" evidence="8">
    <location>
        <begin position="583"/>
        <end position="675"/>
    </location>
</feature>
<feature type="repeat" description="TPR" evidence="7">
    <location>
        <begin position="281"/>
        <end position="314"/>
    </location>
</feature>
<protein>
    <recommendedName>
        <fullName evidence="9">Cdc23 domain-containing protein</fullName>
    </recommendedName>
</protein>
<evidence type="ECO:0000256" key="8">
    <source>
        <dbReference type="SAM" id="MobiDB-lite"/>
    </source>
</evidence>
<dbReference type="SUPFAM" id="SSF48452">
    <property type="entry name" value="TPR-like"/>
    <property type="match status" value="3"/>
</dbReference>
<dbReference type="Pfam" id="PF04049">
    <property type="entry name" value="ANAPC8"/>
    <property type="match status" value="1"/>
</dbReference>
<dbReference type="GO" id="GO:0045842">
    <property type="term" value="P:positive regulation of mitotic metaphase/anaphase transition"/>
    <property type="evidence" value="ECO:0007669"/>
    <property type="project" value="TreeGrafter"/>
</dbReference>
<organism evidence="10">
    <name type="scientific">Schistocephalus solidus</name>
    <name type="common">Tapeworm</name>
    <dbReference type="NCBI Taxonomy" id="70667"/>
    <lineage>
        <taxon>Eukaryota</taxon>
        <taxon>Metazoa</taxon>
        <taxon>Spiralia</taxon>
        <taxon>Lophotrochozoa</taxon>
        <taxon>Platyhelminthes</taxon>
        <taxon>Cestoda</taxon>
        <taxon>Eucestoda</taxon>
        <taxon>Diphyllobothriidea</taxon>
        <taxon>Diphyllobothriidae</taxon>
        <taxon>Schistocephalus</taxon>
    </lineage>
</organism>
<accession>A0A0X3QCB5</accession>
<dbReference type="SMART" id="SM00028">
    <property type="entry name" value="TPR"/>
    <property type="match status" value="7"/>
</dbReference>
<dbReference type="PANTHER" id="PTHR12558">
    <property type="entry name" value="CELL DIVISION CYCLE 16,23,27"/>
    <property type="match status" value="1"/>
</dbReference>
<evidence type="ECO:0000256" key="6">
    <source>
        <dbReference type="ARBA" id="ARBA00023306"/>
    </source>
</evidence>
<proteinExistence type="predicted"/>
<keyword evidence="5 7" id="KW-0802">TPR repeat</keyword>
<reference evidence="10" key="1">
    <citation type="submission" date="2016-01" db="EMBL/GenBank/DDBJ databases">
        <title>Reference transcriptome for the parasite Schistocephalus solidus: insights into the molecular evolution of parasitism.</title>
        <authorList>
            <person name="Hebert F.O."/>
            <person name="Grambauer S."/>
            <person name="Barber I."/>
            <person name="Landry C.R."/>
            <person name="Aubin-Horth N."/>
        </authorList>
    </citation>
    <scope>NUCLEOTIDE SEQUENCE</scope>
</reference>
<evidence type="ECO:0000256" key="1">
    <source>
        <dbReference type="ARBA" id="ARBA00022618"/>
    </source>
</evidence>
<evidence type="ECO:0000256" key="5">
    <source>
        <dbReference type="ARBA" id="ARBA00022803"/>
    </source>
</evidence>
<dbReference type="EMBL" id="GEEE01013895">
    <property type="protein sequence ID" value="JAP49330.1"/>
    <property type="molecule type" value="Transcribed_RNA"/>
</dbReference>
<feature type="compositionally biased region" description="Acidic residues" evidence="8">
    <location>
        <begin position="607"/>
        <end position="616"/>
    </location>
</feature>
<feature type="domain" description="Cdc23" evidence="9">
    <location>
        <begin position="12"/>
        <end position="285"/>
    </location>
</feature>
<feature type="repeat" description="TPR" evidence="7">
    <location>
        <begin position="349"/>
        <end position="382"/>
    </location>
</feature>
<dbReference type="InterPro" id="IPR019734">
    <property type="entry name" value="TPR_rpt"/>
</dbReference>
<dbReference type="Pfam" id="PF13181">
    <property type="entry name" value="TPR_8"/>
    <property type="match status" value="2"/>
</dbReference>
<evidence type="ECO:0000256" key="3">
    <source>
        <dbReference type="ARBA" id="ARBA00022776"/>
    </source>
</evidence>
<dbReference type="EMBL" id="GEEE01007827">
    <property type="protein sequence ID" value="JAP55398.1"/>
    <property type="molecule type" value="Transcribed_RNA"/>
</dbReference>
<keyword evidence="3" id="KW-0498">Mitosis</keyword>
<evidence type="ECO:0000313" key="10">
    <source>
        <dbReference type="EMBL" id="JAP56996.1"/>
    </source>
</evidence>
<dbReference type="GO" id="GO:0051301">
    <property type="term" value="P:cell division"/>
    <property type="evidence" value="ECO:0007669"/>
    <property type="project" value="UniProtKB-KW"/>
</dbReference>
<evidence type="ECO:0000256" key="2">
    <source>
        <dbReference type="ARBA" id="ARBA00022737"/>
    </source>
</evidence>
<dbReference type="InterPro" id="IPR007192">
    <property type="entry name" value="APC8"/>
</dbReference>
<dbReference type="InterPro" id="IPR011990">
    <property type="entry name" value="TPR-like_helical_dom_sf"/>
</dbReference>
<dbReference type="AlphaFoldDB" id="A0A0X3QCB5"/>
<dbReference type="Gene3D" id="1.25.40.10">
    <property type="entry name" value="Tetratricopeptide repeat domain"/>
    <property type="match status" value="2"/>
</dbReference>
<name>A0A0X3QCB5_SCHSO</name>
<keyword evidence="6" id="KW-0131">Cell cycle</keyword>
<evidence type="ECO:0000256" key="4">
    <source>
        <dbReference type="ARBA" id="ARBA00022786"/>
    </source>
</evidence>
<keyword evidence="2" id="KW-0677">Repeat</keyword>
<dbReference type="GO" id="GO:0031145">
    <property type="term" value="P:anaphase-promoting complex-dependent catabolic process"/>
    <property type="evidence" value="ECO:0007669"/>
    <property type="project" value="TreeGrafter"/>
</dbReference>
<dbReference type="PANTHER" id="PTHR12558:SF10">
    <property type="entry name" value="CELL DIVISION CYCLE PROTEIN 23 HOMOLOG"/>
    <property type="match status" value="1"/>
</dbReference>